<feature type="transmembrane region" description="Helical" evidence="1">
    <location>
        <begin position="443"/>
        <end position="467"/>
    </location>
</feature>
<dbReference type="OrthoDB" id="2955510at2"/>
<reference evidence="2 3" key="1">
    <citation type="submission" date="2017-12" db="EMBL/GenBank/DDBJ databases">
        <title>Sequencing the genomes of 1000 Actinobacteria strains.</title>
        <authorList>
            <person name="Klenk H.-P."/>
        </authorList>
    </citation>
    <scope>NUCLEOTIDE SEQUENCE [LARGE SCALE GENOMIC DNA]</scope>
    <source>
        <strain evidence="2 3">DSM 45165</strain>
    </source>
</reference>
<feature type="transmembrane region" description="Helical" evidence="1">
    <location>
        <begin position="223"/>
        <end position="248"/>
    </location>
</feature>
<feature type="transmembrane region" description="Helical" evidence="1">
    <location>
        <begin position="370"/>
        <end position="390"/>
    </location>
</feature>
<evidence type="ECO:0000256" key="1">
    <source>
        <dbReference type="SAM" id="Phobius"/>
    </source>
</evidence>
<feature type="transmembrane region" description="Helical" evidence="1">
    <location>
        <begin position="123"/>
        <end position="153"/>
    </location>
</feature>
<dbReference type="AlphaFoldDB" id="A0A2N3WJ95"/>
<evidence type="ECO:0000313" key="2">
    <source>
        <dbReference type="EMBL" id="PKV93947.1"/>
    </source>
</evidence>
<feature type="transmembrane region" description="Helical" evidence="1">
    <location>
        <begin position="323"/>
        <end position="344"/>
    </location>
</feature>
<comment type="caution">
    <text evidence="2">The sequence shown here is derived from an EMBL/GenBank/DDBJ whole genome shotgun (WGS) entry which is preliminary data.</text>
</comment>
<keyword evidence="3" id="KW-1185">Reference proteome</keyword>
<feature type="transmembrane region" description="Helical" evidence="1">
    <location>
        <begin position="165"/>
        <end position="185"/>
    </location>
</feature>
<organism evidence="2 3">
    <name type="scientific">Amycolatopsis echigonensis</name>
    <dbReference type="NCBI Taxonomy" id="2576905"/>
    <lineage>
        <taxon>Bacteria</taxon>
        <taxon>Bacillati</taxon>
        <taxon>Actinomycetota</taxon>
        <taxon>Actinomycetes</taxon>
        <taxon>Pseudonocardiales</taxon>
        <taxon>Pseudonocardiaceae</taxon>
        <taxon>Amycolatopsis</taxon>
    </lineage>
</organism>
<feature type="transmembrane region" description="Helical" evidence="1">
    <location>
        <begin position="93"/>
        <end position="117"/>
    </location>
</feature>
<feature type="transmembrane region" description="Helical" evidence="1">
    <location>
        <begin position="53"/>
        <end position="72"/>
    </location>
</feature>
<feature type="transmembrane region" description="Helical" evidence="1">
    <location>
        <begin position="396"/>
        <end position="422"/>
    </location>
</feature>
<dbReference type="EMBL" id="PJMY01000003">
    <property type="protein sequence ID" value="PKV93947.1"/>
    <property type="molecule type" value="Genomic_DNA"/>
</dbReference>
<proteinExistence type="predicted"/>
<name>A0A2N3WJ95_9PSEU</name>
<accession>A0A2N3WJ95</accession>
<dbReference type="Proteomes" id="UP000233750">
    <property type="component" value="Unassembled WGS sequence"/>
</dbReference>
<keyword evidence="1" id="KW-1133">Transmembrane helix</keyword>
<feature type="transmembrane region" description="Helical" evidence="1">
    <location>
        <begin position="297"/>
        <end position="317"/>
    </location>
</feature>
<sequence>MIAALIGMKLAVFRHGLTGRRMSTLLLGALLGIAAAGFTMSVAADSSASPELLSFMFAVWTVGWVLGPVLGGGGEDPLKIGYFAMVPISPRRLAAGLLVGSLAGIGPLLLLAAFSALVARATFLGPAAVVTAVAAVPLQTAFVVLLAKVLIAALGAAMRSRRGRYAGITLVLALGASGLTARSAYRSILSELRSDTGGLPAALWWLPPGWGVSAITSAPERPLIAVALIAALLGLCLALLQLWAALIRLPPTSGTASAGRSKSLPSRFVRWALDVLPATPVNAVLGKELHTWLRSSTRAMAVLVPLVAGTVTALLLVGSGSSGLAICAPALALAAACLIGGNLYGFDGTAGWLELVTPGAERPDVRGRQLAWLAVITPPLAVLATVLLVVTTPDRLGWAVAAALPAMLGTGSGVVVAVSILAANPVSNPREDNPLAGRDNPGLAGLVFPLGGVAVLLVTAAPAAAIAYAGLPWLGVLVAVLTGIAGAWCCGRSAIRMLVSRGPELLAQLSG</sequence>
<gene>
    <name evidence="2" type="ORF">ATK30_4808</name>
</gene>
<keyword evidence="1" id="KW-0812">Transmembrane</keyword>
<evidence type="ECO:0000313" key="3">
    <source>
        <dbReference type="Proteomes" id="UP000233750"/>
    </source>
</evidence>
<protein>
    <submittedName>
        <fullName evidence="2">ABC-2 type transport system permease protein</fullName>
    </submittedName>
</protein>
<feature type="transmembrane region" description="Helical" evidence="1">
    <location>
        <begin position="473"/>
        <end position="491"/>
    </location>
</feature>
<dbReference type="RefSeq" id="WP_101437493.1">
    <property type="nucleotide sequence ID" value="NZ_PJMY01000003.1"/>
</dbReference>
<keyword evidence="1" id="KW-0472">Membrane</keyword>